<dbReference type="InterPro" id="IPR051544">
    <property type="entry name" value="TPS_OM_transporter"/>
</dbReference>
<proteinExistence type="predicted"/>
<dbReference type="GO" id="GO:0046819">
    <property type="term" value="P:protein secretion by the type V secretion system"/>
    <property type="evidence" value="ECO:0007669"/>
    <property type="project" value="TreeGrafter"/>
</dbReference>
<dbReference type="PATRIC" id="fig|445709.3.peg.564"/>
<dbReference type="Gene3D" id="2.40.160.50">
    <property type="entry name" value="membrane protein fhac: a member of the omp85/tpsb transporter family"/>
    <property type="match status" value="1"/>
</dbReference>
<feature type="domain" description="Haemolysin activator HlyB C-terminal" evidence="3">
    <location>
        <begin position="200"/>
        <end position="370"/>
    </location>
</feature>
<dbReference type="Pfam" id="PF03865">
    <property type="entry name" value="ShlB"/>
    <property type="match status" value="1"/>
</dbReference>
<evidence type="ECO:0000256" key="2">
    <source>
        <dbReference type="SAM" id="SignalP"/>
    </source>
</evidence>
<keyword evidence="5" id="KW-1185">Reference proteome</keyword>
<name>A0A0G3EJR5_9BURK</name>
<evidence type="ECO:0000313" key="5">
    <source>
        <dbReference type="Proteomes" id="UP000036700"/>
    </source>
</evidence>
<reference evidence="5" key="1">
    <citation type="submission" date="2015-06" db="EMBL/GenBank/DDBJ databases">
        <authorList>
            <person name="Lim Y.L."/>
            <person name="Ee R."/>
            <person name="Yong D."/>
            <person name="How K.Y."/>
            <person name="Yin W.F."/>
            <person name="Chan K.G."/>
        </authorList>
    </citation>
    <scope>NUCLEOTIDE SEQUENCE [LARGE SCALE GENOMIC DNA]</scope>
    <source>
        <strain evidence="5">DSM 25325</strain>
    </source>
</reference>
<dbReference type="Proteomes" id="UP000036700">
    <property type="component" value="Chromosome"/>
</dbReference>
<organism evidence="4 5">
    <name type="scientific">Pandoraea thiooxydans</name>
    <dbReference type="NCBI Taxonomy" id="445709"/>
    <lineage>
        <taxon>Bacteria</taxon>
        <taxon>Pseudomonadati</taxon>
        <taxon>Pseudomonadota</taxon>
        <taxon>Betaproteobacteria</taxon>
        <taxon>Burkholderiales</taxon>
        <taxon>Burkholderiaceae</taxon>
        <taxon>Pandoraea</taxon>
    </lineage>
</organism>
<evidence type="ECO:0000259" key="3">
    <source>
        <dbReference type="Pfam" id="PF03865"/>
    </source>
</evidence>
<dbReference type="InterPro" id="IPR005565">
    <property type="entry name" value="Hemolysn_activator_HlyB_C"/>
</dbReference>
<evidence type="ECO:0000256" key="1">
    <source>
        <dbReference type="SAM" id="MobiDB-lite"/>
    </source>
</evidence>
<feature type="chain" id="PRO_5002553475" description="Haemolysin activator HlyB C-terminal domain-containing protein" evidence="2">
    <location>
        <begin position="34"/>
        <end position="390"/>
    </location>
</feature>
<evidence type="ECO:0000313" key="4">
    <source>
        <dbReference type="EMBL" id="AKJ67283.1"/>
    </source>
</evidence>
<dbReference type="EMBL" id="CP011568">
    <property type="protein sequence ID" value="AKJ67283.1"/>
    <property type="molecule type" value="Genomic_DNA"/>
</dbReference>
<dbReference type="GO" id="GO:0008320">
    <property type="term" value="F:protein transmembrane transporter activity"/>
    <property type="evidence" value="ECO:0007669"/>
    <property type="project" value="TreeGrafter"/>
</dbReference>
<dbReference type="GO" id="GO:0098046">
    <property type="term" value="C:type V protein secretion system complex"/>
    <property type="evidence" value="ECO:0007669"/>
    <property type="project" value="TreeGrafter"/>
</dbReference>
<feature type="region of interest" description="Disordered" evidence="1">
    <location>
        <begin position="108"/>
        <end position="146"/>
    </location>
</feature>
<dbReference type="STRING" id="445709.ABW99_02595"/>
<dbReference type="AlphaFoldDB" id="A0A0G3EJR5"/>
<dbReference type="PANTHER" id="PTHR34597">
    <property type="entry name" value="SLR1661 PROTEIN"/>
    <property type="match status" value="1"/>
</dbReference>
<sequence>MQSDCSMASLGRFVKWIGLCAIGVAVCQCPAQATGTPCFVNSVVYAFTMPASPWSLASAGASLPRPTFNSGGELGRHSIVTAPLTEVTAAPITSGDIVVAPLPQAADASQTDGAAPEQGVSASITPPSNTSAQAQPPRANRTPPVSDCFRLEARNPTRIQQNIHYAITQFQPQRGSWLPTLNVQRSGVPGEGNVGWQVIDERPWQFNVGLNNNGMTSTGKMEGTAGLTVNNPLGLRGLLNTTWSKDLQNAANDPTNQGMRANYTLPWSDAWTFGVSGSSIFSADQGVPSSDNTFHSLQWRVRHVLDGSRDGQTSLLFSVTRNIDQAAGDQSTGDTYAQIGLTQRHYLGMGYVDFSLLQRVGSPLAPVAPGAGGWAYRFESLNANFSIPFY</sequence>
<dbReference type="PANTHER" id="PTHR34597:SF3">
    <property type="entry name" value="OUTER MEMBRANE TRANSPORTER CDIB"/>
    <property type="match status" value="1"/>
</dbReference>
<keyword evidence="2" id="KW-0732">Signal</keyword>
<feature type="compositionally biased region" description="Polar residues" evidence="1">
    <location>
        <begin position="120"/>
        <end position="134"/>
    </location>
</feature>
<gene>
    <name evidence="4" type="ORF">ABW99_02595</name>
</gene>
<accession>A0A0G3EJR5</accession>
<feature type="signal peptide" evidence="2">
    <location>
        <begin position="1"/>
        <end position="33"/>
    </location>
</feature>
<protein>
    <recommendedName>
        <fullName evidence="3">Haemolysin activator HlyB C-terminal domain-containing protein</fullName>
    </recommendedName>
</protein>
<dbReference type="KEGG" id="ptx:ABW99_02595"/>